<reference evidence="2 3" key="1">
    <citation type="journal article" date="2018" name="PLoS Genet.">
        <title>Population sequencing reveals clonal diversity and ancestral inbreeding in the grapevine cultivar Chardonnay.</title>
        <authorList>
            <person name="Roach M.J."/>
            <person name="Johnson D.L."/>
            <person name="Bohlmann J."/>
            <person name="van Vuuren H.J."/>
            <person name="Jones S.J."/>
            <person name="Pretorius I.S."/>
            <person name="Schmidt S.A."/>
            <person name="Borneman A.R."/>
        </authorList>
    </citation>
    <scope>NUCLEOTIDE SEQUENCE [LARGE SCALE GENOMIC DNA]</scope>
    <source>
        <strain evidence="3">cv. Chardonnay</strain>
        <tissue evidence="2">Leaf</tissue>
    </source>
</reference>
<dbReference type="AlphaFoldDB" id="A0A438CBQ0"/>
<dbReference type="EMBL" id="QGNW01002348">
    <property type="protein sequence ID" value="RVW20671.1"/>
    <property type="molecule type" value="Genomic_DNA"/>
</dbReference>
<evidence type="ECO:0000259" key="1">
    <source>
        <dbReference type="Pfam" id="PF22936"/>
    </source>
</evidence>
<evidence type="ECO:0000313" key="2">
    <source>
        <dbReference type="EMBL" id="RVW20671.1"/>
    </source>
</evidence>
<comment type="caution">
    <text evidence="2">The sequence shown here is derived from an EMBL/GenBank/DDBJ whole genome shotgun (WGS) entry which is preliminary data.</text>
</comment>
<feature type="domain" description="Retrovirus-related Pol polyprotein from transposon TNT 1-94-like beta-barrel" evidence="1">
    <location>
        <begin position="53"/>
        <end position="113"/>
    </location>
</feature>
<proteinExistence type="predicted"/>
<evidence type="ECO:0000313" key="3">
    <source>
        <dbReference type="Proteomes" id="UP000288805"/>
    </source>
</evidence>
<protein>
    <recommendedName>
        <fullName evidence="1">Retrovirus-related Pol polyprotein from transposon TNT 1-94-like beta-barrel domain-containing protein</fullName>
    </recommendedName>
</protein>
<dbReference type="Proteomes" id="UP000288805">
    <property type="component" value="Unassembled WGS sequence"/>
</dbReference>
<organism evidence="2 3">
    <name type="scientific">Vitis vinifera</name>
    <name type="common">Grape</name>
    <dbReference type="NCBI Taxonomy" id="29760"/>
    <lineage>
        <taxon>Eukaryota</taxon>
        <taxon>Viridiplantae</taxon>
        <taxon>Streptophyta</taxon>
        <taxon>Embryophyta</taxon>
        <taxon>Tracheophyta</taxon>
        <taxon>Spermatophyta</taxon>
        <taxon>Magnoliopsida</taxon>
        <taxon>eudicotyledons</taxon>
        <taxon>Gunneridae</taxon>
        <taxon>Pentapetalae</taxon>
        <taxon>rosids</taxon>
        <taxon>Vitales</taxon>
        <taxon>Vitaceae</taxon>
        <taxon>Viteae</taxon>
        <taxon>Vitis</taxon>
    </lineage>
</organism>
<name>A0A438CBQ0_VITVI</name>
<sequence length="121" mass="13173">MAYERDMLKIHGKPQNFKKKNGSDGRAFQTMTQQGNYLIAALSSIKSNVHCPWIIDSGATDHMTGSSQIFSSYKPCAGNKKIKIADGSLSAIAGKGSVFISPSLTLHNVLHVPIYPAIYYP</sequence>
<dbReference type="Pfam" id="PF22936">
    <property type="entry name" value="Pol_BBD"/>
    <property type="match status" value="1"/>
</dbReference>
<dbReference type="InterPro" id="IPR054722">
    <property type="entry name" value="PolX-like_BBD"/>
</dbReference>
<accession>A0A438CBQ0</accession>
<gene>
    <name evidence="2" type="ORF">CK203_112325</name>
</gene>